<dbReference type="Proteomes" id="UP000216363">
    <property type="component" value="Unassembled WGS sequence"/>
</dbReference>
<dbReference type="EMBL" id="NNRN01000059">
    <property type="protein sequence ID" value="OYR25079.1"/>
    <property type="molecule type" value="Genomic_DNA"/>
</dbReference>
<dbReference type="PANTHER" id="PTHR43798:SF31">
    <property type="entry name" value="AB HYDROLASE SUPERFAMILY PROTEIN YCLE"/>
    <property type="match status" value="1"/>
</dbReference>
<comment type="caution">
    <text evidence="4">The sequence shown here is derived from an EMBL/GenBank/DDBJ whole genome shotgun (WGS) entry which is preliminary data.</text>
</comment>
<reference evidence="4 5" key="1">
    <citation type="submission" date="2017-07" db="EMBL/GenBank/DDBJ databases">
        <title>Draft genome of Ochrobactrum lupini type strain LUP21.</title>
        <authorList>
            <person name="Krzyzanowska D.M."/>
            <person name="Jafra S."/>
        </authorList>
    </citation>
    <scope>NUCLEOTIDE SEQUENCE [LARGE SCALE GENOMIC DNA]</scope>
    <source>
        <strain evidence="4 5">LUP21</strain>
    </source>
</reference>
<accession>A0A256GDA1</accession>
<name>A0A256GDA1_9HYPH</name>
<evidence type="ECO:0000313" key="6">
    <source>
        <dbReference type="Proteomes" id="UP000435957"/>
    </source>
</evidence>
<dbReference type="RefSeq" id="WP_052820704.1">
    <property type="nucleotide sequence ID" value="NZ_JBHEEP010000019.1"/>
</dbReference>
<dbReference type="Pfam" id="PF00561">
    <property type="entry name" value="Abhydrolase_1"/>
    <property type="match status" value="1"/>
</dbReference>
<dbReference type="GO" id="GO:0016787">
    <property type="term" value="F:hydrolase activity"/>
    <property type="evidence" value="ECO:0007669"/>
    <property type="project" value="UniProtKB-KW"/>
</dbReference>
<organism evidence="4 5">
    <name type="scientific">Brucella lupini</name>
    <dbReference type="NCBI Taxonomy" id="255457"/>
    <lineage>
        <taxon>Bacteria</taxon>
        <taxon>Pseudomonadati</taxon>
        <taxon>Pseudomonadota</taxon>
        <taxon>Alphaproteobacteria</taxon>
        <taxon>Hyphomicrobiales</taxon>
        <taxon>Brucellaceae</taxon>
        <taxon>Brucella/Ochrobactrum group</taxon>
        <taxon>Brucella</taxon>
    </lineage>
</organism>
<feature type="domain" description="AB hydrolase-1" evidence="2">
    <location>
        <begin position="23"/>
        <end position="126"/>
    </location>
</feature>
<evidence type="ECO:0000313" key="5">
    <source>
        <dbReference type="Proteomes" id="UP000216363"/>
    </source>
</evidence>
<reference evidence="3 6" key="2">
    <citation type="submission" date="2019-09" db="EMBL/GenBank/DDBJ databases">
        <title>Taxonomic organization of the family Brucellaceae based on a phylogenomic approach.</title>
        <authorList>
            <person name="Leclercq S."/>
            <person name="Cloeckaert A."/>
            <person name="Zygmunt M.S."/>
        </authorList>
    </citation>
    <scope>NUCLEOTIDE SEQUENCE [LARGE SCALE GENOMIC DNA]</scope>
    <source>
        <strain evidence="3 6">LUP23</strain>
    </source>
</reference>
<dbReference type="InterPro" id="IPR000073">
    <property type="entry name" value="AB_hydrolase_1"/>
</dbReference>
<keyword evidence="1 4" id="KW-0378">Hydrolase</keyword>
<dbReference type="AlphaFoldDB" id="A0A256GDA1"/>
<dbReference type="InterPro" id="IPR029058">
    <property type="entry name" value="AB_hydrolase_fold"/>
</dbReference>
<dbReference type="SUPFAM" id="SSF53474">
    <property type="entry name" value="alpha/beta-Hydrolases"/>
    <property type="match status" value="1"/>
</dbReference>
<evidence type="ECO:0000313" key="3">
    <source>
        <dbReference type="EMBL" id="KAB2702026.1"/>
    </source>
</evidence>
<keyword evidence="6" id="KW-1185">Reference proteome</keyword>
<proteinExistence type="predicted"/>
<dbReference type="GO" id="GO:0016020">
    <property type="term" value="C:membrane"/>
    <property type="evidence" value="ECO:0007669"/>
    <property type="project" value="TreeGrafter"/>
</dbReference>
<dbReference type="PANTHER" id="PTHR43798">
    <property type="entry name" value="MONOACYLGLYCEROL LIPASE"/>
    <property type="match status" value="1"/>
</dbReference>
<dbReference type="Gene3D" id="3.40.50.1820">
    <property type="entry name" value="alpha/beta hydrolase"/>
    <property type="match status" value="1"/>
</dbReference>
<dbReference type="Proteomes" id="UP000435957">
    <property type="component" value="Unassembled WGS sequence"/>
</dbReference>
<dbReference type="InterPro" id="IPR050266">
    <property type="entry name" value="AB_hydrolase_sf"/>
</dbReference>
<evidence type="ECO:0000313" key="4">
    <source>
        <dbReference type="EMBL" id="OYR25079.1"/>
    </source>
</evidence>
<dbReference type="EMBL" id="WBWF01000019">
    <property type="protein sequence ID" value="KAB2702026.1"/>
    <property type="molecule type" value="Genomic_DNA"/>
</dbReference>
<evidence type="ECO:0000259" key="2">
    <source>
        <dbReference type="Pfam" id="PF00561"/>
    </source>
</evidence>
<evidence type="ECO:0000256" key="1">
    <source>
        <dbReference type="ARBA" id="ARBA00022801"/>
    </source>
</evidence>
<protein>
    <submittedName>
        <fullName evidence="3 4">Alpha/beta hydrolase</fullName>
    </submittedName>
</protein>
<gene>
    <name evidence="4" type="ORF">CES86_4464</name>
    <name evidence="3" type="ORF">F9L03_20680</name>
</gene>
<sequence length="278" mass="30845">MKKTFETSDGATLAYTDEGSGKALILLPGWSQSAAMFRHQIVHLSKSRRVIALDFRGHGQSPDATHGYRIYRFARDVQELMQHEQIERADIVGWSMGASVAWAMIDLCGTRQIDRLVFVDEPASVMRQPGMSEEDVVNAGALFDSATMLSIAEQIMGADGHATRSAFLDSMVTKQIPTELKDWLLAENLRVDPRLAASLFVNHCSIDWSDILTRIDRPTLIVGGRVSHVDARSQKWIHSQIAGSKLIIFDENEGGAHFSFIEAPDRFNEVLAGFLLSS</sequence>